<dbReference type="Pfam" id="PF01609">
    <property type="entry name" value="DDE_Tnp_1"/>
    <property type="match status" value="1"/>
</dbReference>
<feature type="domain" description="Transposase IS4-like" evidence="1">
    <location>
        <begin position="2"/>
        <end position="70"/>
    </location>
</feature>
<dbReference type="PANTHER" id="PTHR34631:SF3">
    <property type="entry name" value="ISSOD12 TRANSPOSASE TNPA_ISSOD12"/>
    <property type="match status" value="1"/>
</dbReference>
<evidence type="ECO:0000313" key="3">
    <source>
        <dbReference type="Proteomes" id="UP000218160"/>
    </source>
</evidence>
<dbReference type="Proteomes" id="UP000218160">
    <property type="component" value="Chromosome 1"/>
</dbReference>
<reference evidence="3" key="1">
    <citation type="submission" date="2017-04" db="EMBL/GenBank/DDBJ databases">
        <title>Genome evolution of the luminous symbionts of deep sea anglerfish.</title>
        <authorList>
            <person name="Hendry T.A."/>
        </authorList>
    </citation>
    <scope>NUCLEOTIDE SEQUENCE [LARGE SCALE GENOMIC DNA]</scope>
</reference>
<keyword evidence="3" id="KW-1185">Reference proteome</keyword>
<organism evidence="2 3">
    <name type="scientific">Candidatus Enterovibrio altilux</name>
    <dbReference type="NCBI Taxonomy" id="1927128"/>
    <lineage>
        <taxon>Bacteria</taxon>
        <taxon>Pseudomonadati</taxon>
        <taxon>Pseudomonadota</taxon>
        <taxon>Gammaproteobacteria</taxon>
        <taxon>Vibrionales</taxon>
        <taxon>Vibrionaceae</taxon>
        <taxon>Enterovibrio</taxon>
    </lineage>
</organism>
<dbReference type="InterPro" id="IPR053172">
    <property type="entry name" value="Tn903_transposase"/>
</dbReference>
<dbReference type="PANTHER" id="PTHR34631">
    <property type="match status" value="1"/>
</dbReference>
<dbReference type="GO" id="GO:0003677">
    <property type="term" value="F:DNA binding"/>
    <property type="evidence" value="ECO:0007669"/>
    <property type="project" value="InterPro"/>
</dbReference>
<dbReference type="KEGG" id="elux:BTN50_0068"/>
<sequence length="74" mass="8475">MHEVVNINTHAIITAELSSSNVTDDKVLPNLFKQTRRKIHKILGESAYDTKQCYETARIKRAVSLISSRKRTTF</sequence>
<dbReference type="GO" id="GO:0006313">
    <property type="term" value="P:DNA transposition"/>
    <property type="evidence" value="ECO:0007669"/>
    <property type="project" value="InterPro"/>
</dbReference>
<proteinExistence type="predicted"/>
<dbReference type="AlphaFoldDB" id="A0A291B6I5"/>
<evidence type="ECO:0000313" key="2">
    <source>
        <dbReference type="EMBL" id="ATF08612.1"/>
    </source>
</evidence>
<gene>
    <name evidence="2" type="ORF">BTN50_0068</name>
</gene>
<accession>A0A291B6I5</accession>
<name>A0A291B6I5_9GAMM</name>
<evidence type="ECO:0000259" key="1">
    <source>
        <dbReference type="Pfam" id="PF01609"/>
    </source>
</evidence>
<protein>
    <submittedName>
        <fullName evidence="2">Mobile element protein</fullName>
    </submittedName>
</protein>
<dbReference type="InterPro" id="IPR002559">
    <property type="entry name" value="Transposase_11"/>
</dbReference>
<dbReference type="GO" id="GO:0004803">
    <property type="term" value="F:transposase activity"/>
    <property type="evidence" value="ECO:0007669"/>
    <property type="project" value="InterPro"/>
</dbReference>
<dbReference type="EMBL" id="CP020660">
    <property type="protein sequence ID" value="ATF08612.1"/>
    <property type="molecule type" value="Genomic_DNA"/>
</dbReference>